<gene>
    <name evidence="1" type="ORF">KXJ70_08770</name>
</gene>
<dbReference type="Proteomes" id="UP001166291">
    <property type="component" value="Unassembled WGS sequence"/>
</dbReference>
<comment type="caution">
    <text evidence="1">The sequence shown here is derived from an EMBL/GenBank/DDBJ whole genome shotgun (WGS) entry which is preliminary data.</text>
</comment>
<dbReference type="InterPro" id="IPR010869">
    <property type="entry name" value="DUF1501"/>
</dbReference>
<reference evidence="1" key="1">
    <citation type="submission" date="2021-07" db="EMBL/GenBank/DDBJ databases">
        <title>Zhongshania sp. CAU 1632 isolated from seawater.</title>
        <authorList>
            <person name="Kim W."/>
        </authorList>
    </citation>
    <scope>NUCLEOTIDE SEQUENCE</scope>
    <source>
        <strain evidence="1">CAU 1632</strain>
    </source>
</reference>
<accession>A0ABS6VRC1</accession>
<dbReference type="EMBL" id="JAHWDQ010000001">
    <property type="protein sequence ID" value="MBW2940865.1"/>
    <property type="molecule type" value="Genomic_DNA"/>
</dbReference>
<dbReference type="PANTHER" id="PTHR43737">
    <property type="entry name" value="BLL7424 PROTEIN"/>
    <property type="match status" value="1"/>
</dbReference>
<evidence type="ECO:0000313" key="1">
    <source>
        <dbReference type="EMBL" id="MBW2940865.1"/>
    </source>
</evidence>
<sequence length="388" mass="42340">MNRRELIQFLLLVGAVGTVPLVCSAPLGGARKQRALVLVELNGGNDSLNCFIPLAQEARYKALRPALHLSAEERVKLDDNIALHKALSPLRNGWLDKDLALVHGLGYPGPNLSHFRSIEIWDTASNSDSYKTTGWLSSLAKQPAKSGVDALVLGRNSGPVAGGKGAVLQADLLRHFLGKSRQLGHIDGAKNNAAYSHLLSVQNNLVSVAKDLLPILQKKDVVKTIFPETLLGRQLAEIAQLINLGVDTRVYKVALSGFDTHRNQKPVHQRLLSQLSAALLAFREEMIRSGHWDDVVVMTYSEFGRRPKMNGSGGTDHGTAASHIVMGGKVQGGHIGTYPALPEKDNANMQFTTDFRALYQTVLDRWFEFPDIRLADGVEGALPLFRVS</sequence>
<dbReference type="RefSeq" id="WP_219043031.1">
    <property type="nucleotide sequence ID" value="NZ_JAHWDQ010000001.1"/>
</dbReference>
<keyword evidence="2" id="KW-1185">Reference proteome</keyword>
<name>A0ABS6VRC1_9GAMM</name>
<dbReference type="PANTHER" id="PTHR43737:SF1">
    <property type="entry name" value="DUF1501 DOMAIN-CONTAINING PROTEIN"/>
    <property type="match status" value="1"/>
</dbReference>
<proteinExistence type="predicted"/>
<dbReference type="Pfam" id="PF07394">
    <property type="entry name" value="DUF1501"/>
    <property type="match status" value="1"/>
</dbReference>
<organism evidence="1 2">
    <name type="scientific">Zhongshania aquimaris</name>
    <dbReference type="NCBI Taxonomy" id="2857107"/>
    <lineage>
        <taxon>Bacteria</taxon>
        <taxon>Pseudomonadati</taxon>
        <taxon>Pseudomonadota</taxon>
        <taxon>Gammaproteobacteria</taxon>
        <taxon>Cellvibrionales</taxon>
        <taxon>Spongiibacteraceae</taxon>
        <taxon>Zhongshania</taxon>
    </lineage>
</organism>
<evidence type="ECO:0000313" key="2">
    <source>
        <dbReference type="Proteomes" id="UP001166291"/>
    </source>
</evidence>
<protein>
    <submittedName>
        <fullName evidence="1">DUF1501 domain-containing protein</fullName>
    </submittedName>
</protein>